<evidence type="ECO:0000313" key="2">
    <source>
        <dbReference type="Proteomes" id="UP000095280"/>
    </source>
</evidence>
<evidence type="ECO:0000256" key="1">
    <source>
        <dbReference type="SAM" id="MobiDB-lite"/>
    </source>
</evidence>
<organism evidence="2 3">
    <name type="scientific">Macrostomum lignano</name>
    <dbReference type="NCBI Taxonomy" id="282301"/>
    <lineage>
        <taxon>Eukaryota</taxon>
        <taxon>Metazoa</taxon>
        <taxon>Spiralia</taxon>
        <taxon>Lophotrochozoa</taxon>
        <taxon>Platyhelminthes</taxon>
        <taxon>Rhabditophora</taxon>
        <taxon>Macrostomorpha</taxon>
        <taxon>Macrostomida</taxon>
        <taxon>Macrostomidae</taxon>
        <taxon>Macrostomum</taxon>
    </lineage>
</organism>
<dbReference type="WBParaSite" id="maker-uti_cns_0007609-snap-gene-0.17-mRNA-1">
    <property type="protein sequence ID" value="maker-uti_cns_0007609-snap-gene-0.17-mRNA-1"/>
    <property type="gene ID" value="maker-uti_cns_0007609-snap-gene-0.17"/>
</dbReference>
<proteinExistence type="predicted"/>
<reference evidence="3" key="1">
    <citation type="submission" date="2016-11" db="UniProtKB">
        <authorList>
            <consortium name="WormBaseParasite"/>
        </authorList>
    </citation>
    <scope>IDENTIFICATION</scope>
</reference>
<keyword evidence="2" id="KW-1185">Reference proteome</keyword>
<feature type="region of interest" description="Disordered" evidence="1">
    <location>
        <begin position="175"/>
        <end position="196"/>
    </location>
</feature>
<dbReference type="AlphaFoldDB" id="A0A1I8HT47"/>
<protein>
    <submittedName>
        <fullName evidence="3">Protein kinase domain-containing protein</fullName>
    </submittedName>
</protein>
<sequence length="537" mass="58578">ATGGVGGVALQVLVPGEAAVTREGHGGSPDVSAREAQEELPELTPRRSSRLTPDEEVKRRKIKEGPMPAKGVDLVALQMSLHALPWIVLSRFEIAGGLPEKLHVLRVSGLHGTAMKAFGLPPEFPQLRVPPRRRGLAFVGASRTSRFVGFNNATCQRLSHMIHILAGLNRTVAEESSDSEDPASSSTPSPTGRFGSRGLAGAVTAVAELLLAEGRDAALALGSACAFPWALDCAPLLPEMPGSASKETVGSRWSSCRASSSLLGAIRTNVLRSTIRSMPMEIPSSTWPFVAPWFRPQQPRQQLQGAPPLNYWSFHRPARLVALGLQSLQHPWLARHQEGDRLRPDYSPAFQPIGTVNTLGIREYVEQYHGLQLGVAHPETHRNQIMGCVFAKSDGDFENCGGRKRRHSWRRTSLSKSMRMAAIRQREQAAAAAAAAKLQEGAEQAGNFALQASSRRSSLAGVGRSRVVCPEPPAVYDFCCSKRDNPEDDYLCQLDGVREQKRNEFEDFGTSPHFTLGAFDRLEFDLTPMENPEDAFF</sequence>
<feature type="region of interest" description="Disordered" evidence="1">
    <location>
        <begin position="19"/>
        <end position="64"/>
    </location>
</feature>
<feature type="compositionally biased region" description="Low complexity" evidence="1">
    <location>
        <begin position="182"/>
        <end position="191"/>
    </location>
</feature>
<name>A0A1I8HT47_9PLAT</name>
<evidence type="ECO:0000313" key="3">
    <source>
        <dbReference type="WBParaSite" id="maker-uti_cns_0007609-snap-gene-0.17-mRNA-1"/>
    </source>
</evidence>
<accession>A0A1I8HT47</accession>
<dbReference type="Proteomes" id="UP000095280">
    <property type="component" value="Unplaced"/>
</dbReference>